<accession>A0A9X5I120</accession>
<comment type="caution">
    <text evidence="1">The sequence shown here is derived from an EMBL/GenBank/DDBJ whole genome shotgun (WGS) entry which is preliminary data.</text>
</comment>
<dbReference type="Proteomes" id="UP000031532">
    <property type="component" value="Unassembled WGS sequence"/>
</dbReference>
<gene>
    <name evidence="1" type="ORF">QH73_0000235</name>
</gene>
<dbReference type="EMBL" id="JTJC03000001">
    <property type="protein sequence ID" value="NHC33103.1"/>
    <property type="molecule type" value="Genomic_DNA"/>
</dbReference>
<protein>
    <submittedName>
        <fullName evidence="1">Uncharacterized protein</fullName>
    </submittedName>
</protein>
<organism evidence="1 2">
    <name type="scientific">Scytonema millei VB511283</name>
    <dbReference type="NCBI Taxonomy" id="1245923"/>
    <lineage>
        <taxon>Bacteria</taxon>
        <taxon>Bacillati</taxon>
        <taxon>Cyanobacteriota</taxon>
        <taxon>Cyanophyceae</taxon>
        <taxon>Nostocales</taxon>
        <taxon>Scytonemataceae</taxon>
        <taxon>Scytonema</taxon>
    </lineage>
</organism>
<dbReference type="RefSeq" id="WP_165587590.1">
    <property type="nucleotide sequence ID" value="NZ_JTJC03000001.1"/>
</dbReference>
<sequence length="60" mass="6708">MGNCPPCNEYIDKIANLIQAGYKSFKVEPKELIESTKIHLQQQKPAVQIEIIGGQKPIIT</sequence>
<evidence type="ECO:0000313" key="2">
    <source>
        <dbReference type="Proteomes" id="UP000031532"/>
    </source>
</evidence>
<name>A0A9X5I120_9CYAN</name>
<evidence type="ECO:0000313" key="1">
    <source>
        <dbReference type="EMBL" id="NHC33103.1"/>
    </source>
</evidence>
<keyword evidence="2" id="KW-1185">Reference proteome</keyword>
<dbReference type="AlphaFoldDB" id="A0A9X5I120"/>
<proteinExistence type="predicted"/>
<reference evidence="1 2" key="1">
    <citation type="journal article" date="2015" name="Genome Announc.">
        <title>Draft Genome Sequence of the Terrestrial Cyanobacterium Scytonema millei VB511283, Isolated from Eastern India.</title>
        <authorList>
            <person name="Sen D."/>
            <person name="Chandrababunaidu M.M."/>
            <person name="Singh D."/>
            <person name="Sanghi N."/>
            <person name="Ghorai A."/>
            <person name="Mishra G.P."/>
            <person name="Madduluri M."/>
            <person name="Adhikary S.P."/>
            <person name="Tripathy S."/>
        </authorList>
    </citation>
    <scope>NUCLEOTIDE SEQUENCE [LARGE SCALE GENOMIC DNA]</scope>
    <source>
        <strain evidence="1 2">VB511283</strain>
    </source>
</reference>